<sequence length="509" mass="56427">MMDQTTSVPPPTSSPSLPPRSECSALGSALQASRCAFTPPTLDRVPRPWERRPATPFAPRTETHKIWKRCERVAGQRSKSQAKTMNRHDERLRMVKRLRVDSLRNGDDERDGSWDEGFVGTRFEELNCEGEERRRKLSNAIPCKDLCANEDRNKSGGILPIESDSRYSAARTTATFDGSASPTPPRSICSGGPTILADDDEPAAKGRELQEKQSIQETDQDSIPGKIQALHGCIGDTALFVEEKAKICHLADGEDTEYLHAFLTRARAKKAARNLPSPQRQISKEKQKPAASSPQTRSRTVLATLDKNSPSPTKTRKLDTPSDRFDQDQTMLSDMKATSPVRKSGRARLPQPQCHQPATPSSFPFRRSNGTEFVFLQKTEAQQIAIATRSNTKRNKGDGMHPRKKLEALSSQQEPSPAKTARRKKNGKRVLWDEGLAYFAPGELQASDMPREQTEAETPVKRSRRLAPRRGTPAPKKKMADAAVDVATPLPPPPPPPPTRIRTRAMGRA</sequence>
<feature type="compositionally biased region" description="Basic and acidic residues" evidence="1">
    <location>
        <begin position="395"/>
        <end position="407"/>
    </location>
</feature>
<feature type="compositionally biased region" description="Polar residues" evidence="1">
    <location>
        <begin position="170"/>
        <end position="181"/>
    </location>
</feature>
<proteinExistence type="predicted"/>
<organism evidence="2 3">
    <name type="scientific">Endocarpon pusillum</name>
    <dbReference type="NCBI Taxonomy" id="364733"/>
    <lineage>
        <taxon>Eukaryota</taxon>
        <taxon>Fungi</taxon>
        <taxon>Dikarya</taxon>
        <taxon>Ascomycota</taxon>
        <taxon>Pezizomycotina</taxon>
        <taxon>Eurotiomycetes</taxon>
        <taxon>Chaetothyriomycetidae</taxon>
        <taxon>Verrucariales</taxon>
        <taxon>Verrucariaceae</taxon>
        <taxon>Endocarpon</taxon>
    </lineage>
</organism>
<comment type="caution">
    <text evidence="2">The sequence shown here is derived from an EMBL/GenBank/DDBJ whole genome shotgun (WGS) entry which is preliminary data.</text>
</comment>
<evidence type="ECO:0000313" key="3">
    <source>
        <dbReference type="Proteomes" id="UP000606974"/>
    </source>
</evidence>
<feature type="compositionally biased region" description="Polar residues" evidence="1">
    <location>
        <begin position="353"/>
        <end position="362"/>
    </location>
</feature>
<protein>
    <submittedName>
        <fullName evidence="2">Uncharacterized protein</fullName>
    </submittedName>
</protein>
<accession>A0A8H7APM9</accession>
<feature type="region of interest" description="Disordered" evidence="1">
    <location>
        <begin position="270"/>
        <end position="367"/>
    </location>
</feature>
<feature type="region of interest" description="Disordered" evidence="1">
    <location>
        <begin position="391"/>
        <end position="430"/>
    </location>
</feature>
<dbReference type="EMBL" id="JAACFV010000016">
    <property type="protein sequence ID" value="KAF7511922.1"/>
    <property type="molecule type" value="Genomic_DNA"/>
</dbReference>
<feature type="region of interest" description="Disordered" evidence="1">
    <location>
        <begin position="442"/>
        <end position="509"/>
    </location>
</feature>
<dbReference type="Proteomes" id="UP000606974">
    <property type="component" value="Unassembled WGS sequence"/>
</dbReference>
<feature type="region of interest" description="Disordered" evidence="1">
    <location>
        <begin position="1"/>
        <end position="63"/>
    </location>
</feature>
<feature type="compositionally biased region" description="Pro residues" evidence="1">
    <location>
        <begin position="8"/>
        <end position="18"/>
    </location>
</feature>
<feature type="compositionally biased region" description="Basic and acidic residues" evidence="1">
    <location>
        <begin position="449"/>
        <end position="460"/>
    </location>
</feature>
<dbReference type="AlphaFoldDB" id="A0A8H7APM9"/>
<gene>
    <name evidence="2" type="ORF">GJ744_003155</name>
</gene>
<feature type="compositionally biased region" description="Pro residues" evidence="1">
    <location>
        <begin position="489"/>
        <end position="499"/>
    </location>
</feature>
<evidence type="ECO:0000256" key="1">
    <source>
        <dbReference type="SAM" id="MobiDB-lite"/>
    </source>
</evidence>
<reference evidence="2" key="1">
    <citation type="submission" date="2020-02" db="EMBL/GenBank/DDBJ databases">
        <authorList>
            <person name="Palmer J.M."/>
        </authorList>
    </citation>
    <scope>NUCLEOTIDE SEQUENCE</scope>
    <source>
        <strain evidence="2">EPUS1.4</strain>
        <tissue evidence="2">Thallus</tissue>
    </source>
</reference>
<feature type="region of interest" description="Disordered" evidence="1">
    <location>
        <begin position="170"/>
        <end position="207"/>
    </location>
</feature>
<dbReference type="OrthoDB" id="4207369at2759"/>
<evidence type="ECO:0000313" key="2">
    <source>
        <dbReference type="EMBL" id="KAF7511922.1"/>
    </source>
</evidence>
<keyword evidence="3" id="KW-1185">Reference proteome</keyword>
<feature type="compositionally biased region" description="Polar residues" evidence="1">
    <location>
        <begin position="290"/>
        <end position="313"/>
    </location>
</feature>
<name>A0A8H7APM9_9EURO</name>
<feature type="compositionally biased region" description="Basic and acidic residues" evidence="1">
    <location>
        <begin position="44"/>
        <end position="53"/>
    </location>
</feature>
<feature type="compositionally biased region" description="Basic and acidic residues" evidence="1">
    <location>
        <begin position="316"/>
        <end position="327"/>
    </location>
</feature>